<keyword evidence="6 7" id="KW-0472">Membrane</keyword>
<dbReference type="PANTHER" id="PTHR30335:SF0">
    <property type="entry name" value="ION-TRANSLOCATING OXIDOREDUCTASE COMPLEX SUBUNIT A"/>
    <property type="match status" value="1"/>
</dbReference>
<dbReference type="InterPro" id="IPR003667">
    <property type="entry name" value="NqrDE/RnfAE"/>
</dbReference>
<sequence length="195" mass="20981">MSFFQLFALAVGAILAENLVLVRVLGVCSFLEASNDIKTGAGMGIAVTFVMGLSSMATYLVNFFLLAPFQLQYLETVAYILVIVGMVHLAELFFRRYTPTLYSSLGICFPLVTANCAILGTALLGTQNGYGFVASVVYGVCSGLGYTLAVILFAGIRRRLEFAEYPKSFEGAPIALVTAGLLALCFMGFAGLRFW</sequence>
<dbReference type="Pfam" id="PF02508">
    <property type="entry name" value="Rnf-Nqr"/>
    <property type="match status" value="1"/>
</dbReference>
<dbReference type="PANTHER" id="PTHR30335">
    <property type="entry name" value="INTEGRAL MEMBRANE PROTEIN OF SOXR-REDUCING COMPLEX"/>
    <property type="match status" value="1"/>
</dbReference>
<keyword evidence="4" id="KW-1278">Translocase</keyword>
<accession>A0A1W2BIA9</accession>
<dbReference type="Proteomes" id="UP000192790">
    <property type="component" value="Unassembled WGS sequence"/>
</dbReference>
<feature type="transmembrane region" description="Helical" evidence="7">
    <location>
        <begin position="6"/>
        <end position="31"/>
    </location>
</feature>
<dbReference type="InterPro" id="IPR050133">
    <property type="entry name" value="NqrDE/RnfAE_oxidrdctase"/>
</dbReference>
<feature type="transmembrane region" description="Helical" evidence="7">
    <location>
        <begin position="77"/>
        <end position="94"/>
    </location>
</feature>
<evidence type="ECO:0000256" key="1">
    <source>
        <dbReference type="ARBA" id="ARBA00004127"/>
    </source>
</evidence>
<evidence type="ECO:0000313" key="9">
    <source>
        <dbReference type="Proteomes" id="UP000192790"/>
    </source>
</evidence>
<dbReference type="GO" id="GO:0005886">
    <property type="term" value="C:plasma membrane"/>
    <property type="evidence" value="ECO:0007669"/>
    <property type="project" value="TreeGrafter"/>
</dbReference>
<protein>
    <submittedName>
        <fullName evidence="8">Electron transport complex protein RnfA</fullName>
    </submittedName>
</protein>
<dbReference type="OrthoDB" id="9803631at2"/>
<feature type="transmembrane region" description="Helical" evidence="7">
    <location>
        <begin position="101"/>
        <end position="124"/>
    </location>
</feature>
<evidence type="ECO:0000256" key="7">
    <source>
        <dbReference type="SAM" id="Phobius"/>
    </source>
</evidence>
<keyword evidence="9" id="KW-1185">Reference proteome</keyword>
<organism evidence="8 9">
    <name type="scientific">Papillibacter cinnamivorans DSM 12816</name>
    <dbReference type="NCBI Taxonomy" id="1122930"/>
    <lineage>
        <taxon>Bacteria</taxon>
        <taxon>Bacillati</taxon>
        <taxon>Bacillota</taxon>
        <taxon>Clostridia</taxon>
        <taxon>Eubacteriales</taxon>
        <taxon>Oscillospiraceae</taxon>
        <taxon>Papillibacter</taxon>
    </lineage>
</organism>
<dbReference type="STRING" id="1122930.SAMN02745168_2226"/>
<evidence type="ECO:0000313" key="8">
    <source>
        <dbReference type="EMBL" id="SMC72715.1"/>
    </source>
</evidence>
<evidence type="ECO:0000256" key="6">
    <source>
        <dbReference type="ARBA" id="ARBA00023136"/>
    </source>
</evidence>
<keyword evidence="3 7" id="KW-0812">Transmembrane</keyword>
<dbReference type="RefSeq" id="WP_084234891.1">
    <property type="nucleotide sequence ID" value="NZ_FWXW01000005.1"/>
</dbReference>
<evidence type="ECO:0000256" key="4">
    <source>
        <dbReference type="ARBA" id="ARBA00022967"/>
    </source>
</evidence>
<dbReference type="EMBL" id="FWXW01000005">
    <property type="protein sequence ID" value="SMC72715.1"/>
    <property type="molecule type" value="Genomic_DNA"/>
</dbReference>
<proteinExistence type="predicted"/>
<keyword evidence="2" id="KW-0813">Transport</keyword>
<feature type="transmembrane region" description="Helical" evidence="7">
    <location>
        <begin position="43"/>
        <end position="65"/>
    </location>
</feature>
<evidence type="ECO:0000256" key="3">
    <source>
        <dbReference type="ARBA" id="ARBA00022692"/>
    </source>
</evidence>
<feature type="transmembrane region" description="Helical" evidence="7">
    <location>
        <begin position="174"/>
        <end position="194"/>
    </location>
</feature>
<reference evidence="8 9" key="1">
    <citation type="submission" date="2017-04" db="EMBL/GenBank/DDBJ databases">
        <authorList>
            <person name="Afonso C.L."/>
            <person name="Miller P.J."/>
            <person name="Scott M.A."/>
            <person name="Spackman E."/>
            <person name="Goraichik I."/>
            <person name="Dimitrov K.M."/>
            <person name="Suarez D.L."/>
            <person name="Swayne D.E."/>
        </authorList>
    </citation>
    <scope>NUCLEOTIDE SEQUENCE [LARGE SCALE GENOMIC DNA]</scope>
    <source>
        <strain evidence="8 9">DSM 12816</strain>
    </source>
</reference>
<comment type="subcellular location">
    <subcellularLocation>
        <location evidence="1">Endomembrane system</location>
        <topology evidence="1">Multi-pass membrane protein</topology>
    </subcellularLocation>
</comment>
<gene>
    <name evidence="8" type="ORF">SAMN02745168_2226</name>
</gene>
<dbReference type="GO" id="GO:0012505">
    <property type="term" value="C:endomembrane system"/>
    <property type="evidence" value="ECO:0007669"/>
    <property type="project" value="UniProtKB-SubCell"/>
</dbReference>
<dbReference type="AlphaFoldDB" id="A0A1W2BIA9"/>
<name>A0A1W2BIA9_9FIRM</name>
<feature type="transmembrane region" description="Helical" evidence="7">
    <location>
        <begin position="130"/>
        <end position="153"/>
    </location>
</feature>
<keyword evidence="5 7" id="KW-1133">Transmembrane helix</keyword>
<evidence type="ECO:0000256" key="5">
    <source>
        <dbReference type="ARBA" id="ARBA00022989"/>
    </source>
</evidence>
<evidence type="ECO:0000256" key="2">
    <source>
        <dbReference type="ARBA" id="ARBA00022448"/>
    </source>
</evidence>
<dbReference type="PIRSF" id="PIRSF006102">
    <property type="entry name" value="NQR_DE"/>
    <property type="match status" value="1"/>
</dbReference>